<evidence type="ECO:0000313" key="2">
    <source>
        <dbReference type="Proteomes" id="UP000235728"/>
    </source>
</evidence>
<dbReference type="Proteomes" id="UP000235728">
    <property type="component" value="Unassembled WGS sequence"/>
</dbReference>
<accession>A0A2N6NNW6</accession>
<proteinExistence type="predicted"/>
<reference evidence="1 2" key="1">
    <citation type="journal article" date="2016" name="Appl. Microbiol. Biotechnol.">
        <title>Characterization of T-DNA insertion mutants with decreased virulence in the entomopathogenic fungus Beauveria bassiana JEF-007.</title>
        <authorList>
            <person name="Kim S."/>
            <person name="Lee S.J."/>
            <person name="Nai Y.S."/>
            <person name="Yu J.S."/>
            <person name="Lee M.R."/>
            <person name="Yang Y.T."/>
            <person name="Kim J.S."/>
        </authorList>
    </citation>
    <scope>NUCLEOTIDE SEQUENCE [LARGE SCALE GENOMIC DNA]</scope>
    <source>
        <strain evidence="1 2">JEF-007</strain>
    </source>
</reference>
<gene>
    <name evidence="1" type="ORF">BM221_005557</name>
</gene>
<dbReference type="EMBL" id="MRVG01000005">
    <property type="protein sequence ID" value="PMB68971.1"/>
    <property type="molecule type" value="Genomic_DNA"/>
</dbReference>
<organism evidence="1 2">
    <name type="scientific">Beauveria bassiana</name>
    <name type="common">White muscardine disease fungus</name>
    <name type="synonym">Tritirachium shiotae</name>
    <dbReference type="NCBI Taxonomy" id="176275"/>
    <lineage>
        <taxon>Eukaryota</taxon>
        <taxon>Fungi</taxon>
        <taxon>Dikarya</taxon>
        <taxon>Ascomycota</taxon>
        <taxon>Pezizomycotina</taxon>
        <taxon>Sordariomycetes</taxon>
        <taxon>Hypocreomycetidae</taxon>
        <taxon>Hypocreales</taxon>
        <taxon>Cordycipitaceae</taxon>
        <taxon>Beauveria</taxon>
    </lineage>
</organism>
<evidence type="ECO:0000313" key="1">
    <source>
        <dbReference type="EMBL" id="PMB68971.1"/>
    </source>
</evidence>
<sequence>MAAIARDSSKILGLIIGDCAIEPPGLYMPRVGPYKPHLSLHKISLVNKSTILQKPSRFRRFRLLVGASPPPAPFTRYVVVGMDFDAPYPSLPVFLFSGPCCHWIQADLVVVVASSSSDTAGVATPEVADGSFGGMHCAVLVPEPAAGECAAPVRVLPV</sequence>
<comment type="caution">
    <text evidence="1">The sequence shown here is derived from an EMBL/GenBank/DDBJ whole genome shotgun (WGS) entry which is preliminary data.</text>
</comment>
<protein>
    <submittedName>
        <fullName evidence="1">Uncharacterized protein</fullName>
    </submittedName>
</protein>
<dbReference type="AlphaFoldDB" id="A0A2N6NNW6"/>
<name>A0A2N6NNW6_BEABA</name>